<dbReference type="Pfam" id="PF01925">
    <property type="entry name" value="TauE"/>
    <property type="match status" value="1"/>
</dbReference>
<evidence type="ECO:0000256" key="3">
    <source>
        <dbReference type="ARBA" id="ARBA00022448"/>
    </source>
</evidence>
<keyword evidence="6 8" id="KW-1133">Transmembrane helix</keyword>
<feature type="transmembrane region" description="Helical" evidence="8">
    <location>
        <begin position="232"/>
        <end position="249"/>
    </location>
</feature>
<sequence length="250" mass="26639">MIDTANLSPWLWLVAPLVVIFAYTVFGMSGFGSTVISVPLLAHFLPVSYLVPLMVLLDLCAAIFVGSSGRQHVSREELKRIVPVMFVGFALGVTLLVKVPEGPLKFALGMFTVIVGIHGILNPVLIRTISVWWSVPAALLGGAIATVFGAGGPIYATYLSGRLKDKAALRATISTLISISAFSRAIVYAIGGLLLHLTILGGMVVLAPFVWLGLRLGTRIHIGLTQEQMRRAIGVLLTITGATLLIRSVL</sequence>
<dbReference type="RefSeq" id="WP_171164850.1">
    <property type="nucleotide sequence ID" value="NZ_CP053073.1"/>
</dbReference>
<comment type="similarity">
    <text evidence="2 8">Belongs to the 4-toluene sulfonate uptake permease (TSUP) (TC 2.A.102) family.</text>
</comment>
<dbReference type="EMBL" id="CP053073">
    <property type="protein sequence ID" value="QJR16606.1"/>
    <property type="molecule type" value="Genomic_DNA"/>
</dbReference>
<comment type="subcellular location">
    <subcellularLocation>
        <location evidence="1 8">Cell membrane</location>
        <topology evidence="1 8">Multi-pass membrane protein</topology>
    </subcellularLocation>
</comment>
<evidence type="ECO:0000256" key="8">
    <source>
        <dbReference type="RuleBase" id="RU363041"/>
    </source>
</evidence>
<evidence type="ECO:0000256" key="6">
    <source>
        <dbReference type="ARBA" id="ARBA00022989"/>
    </source>
</evidence>
<dbReference type="GO" id="GO:0005886">
    <property type="term" value="C:plasma membrane"/>
    <property type="evidence" value="ECO:0007669"/>
    <property type="project" value="UniProtKB-SubCell"/>
</dbReference>
<evidence type="ECO:0000256" key="4">
    <source>
        <dbReference type="ARBA" id="ARBA00022475"/>
    </source>
</evidence>
<keyword evidence="7 8" id="KW-0472">Membrane</keyword>
<protein>
    <recommendedName>
        <fullName evidence="8">Probable membrane transporter protein</fullName>
    </recommendedName>
</protein>
<dbReference type="KEGG" id="upl:DSM104440_03441"/>
<keyword evidence="4 8" id="KW-1003">Cell membrane</keyword>
<evidence type="ECO:0000256" key="5">
    <source>
        <dbReference type="ARBA" id="ARBA00022692"/>
    </source>
</evidence>
<dbReference type="FunCoup" id="A0A6M4HAK6">
    <property type="interactions" value="192"/>
</dbReference>
<evidence type="ECO:0000256" key="7">
    <source>
        <dbReference type="ARBA" id="ARBA00023136"/>
    </source>
</evidence>
<evidence type="ECO:0000256" key="2">
    <source>
        <dbReference type="ARBA" id="ARBA00009142"/>
    </source>
</evidence>
<evidence type="ECO:0000313" key="9">
    <source>
        <dbReference type="EMBL" id="QJR16606.1"/>
    </source>
</evidence>
<keyword evidence="10" id="KW-1185">Reference proteome</keyword>
<organism evidence="9 10">
    <name type="scientific">Usitatibacter palustris</name>
    <dbReference type="NCBI Taxonomy" id="2732487"/>
    <lineage>
        <taxon>Bacteria</taxon>
        <taxon>Pseudomonadati</taxon>
        <taxon>Pseudomonadota</taxon>
        <taxon>Betaproteobacteria</taxon>
        <taxon>Nitrosomonadales</taxon>
        <taxon>Usitatibacteraceae</taxon>
        <taxon>Usitatibacter</taxon>
    </lineage>
</organism>
<dbReference type="PANTHER" id="PTHR30269:SF32">
    <property type="entry name" value="MEMBRANE TRANSPORTER PROTEIN-RELATED"/>
    <property type="match status" value="1"/>
</dbReference>
<dbReference type="InterPro" id="IPR002781">
    <property type="entry name" value="TM_pro_TauE-like"/>
</dbReference>
<dbReference type="PANTHER" id="PTHR30269">
    <property type="entry name" value="TRANSMEMBRANE PROTEIN YFCA"/>
    <property type="match status" value="1"/>
</dbReference>
<feature type="transmembrane region" description="Helical" evidence="8">
    <location>
        <begin position="132"/>
        <end position="155"/>
    </location>
</feature>
<proteinExistence type="inferred from homology"/>
<accession>A0A6M4HAK6</accession>
<feature type="transmembrane region" description="Helical" evidence="8">
    <location>
        <begin position="81"/>
        <end position="99"/>
    </location>
</feature>
<name>A0A6M4HAK6_9PROT</name>
<dbReference type="InParanoid" id="A0A6M4HAK6"/>
<keyword evidence="5 8" id="KW-0812">Transmembrane</keyword>
<evidence type="ECO:0000256" key="1">
    <source>
        <dbReference type="ARBA" id="ARBA00004651"/>
    </source>
</evidence>
<feature type="transmembrane region" description="Helical" evidence="8">
    <location>
        <begin position="193"/>
        <end position="212"/>
    </location>
</feature>
<gene>
    <name evidence="9" type="ORF">DSM104440_03441</name>
</gene>
<keyword evidence="3" id="KW-0813">Transport</keyword>
<feature type="transmembrane region" description="Helical" evidence="8">
    <location>
        <begin position="12"/>
        <end position="42"/>
    </location>
</feature>
<dbReference type="AlphaFoldDB" id="A0A6M4HAK6"/>
<feature type="transmembrane region" description="Helical" evidence="8">
    <location>
        <begin position="49"/>
        <end position="69"/>
    </location>
</feature>
<evidence type="ECO:0000313" key="10">
    <source>
        <dbReference type="Proteomes" id="UP000503096"/>
    </source>
</evidence>
<feature type="transmembrane region" description="Helical" evidence="8">
    <location>
        <begin position="106"/>
        <end position="126"/>
    </location>
</feature>
<dbReference type="InterPro" id="IPR052017">
    <property type="entry name" value="TSUP"/>
</dbReference>
<dbReference type="Proteomes" id="UP000503096">
    <property type="component" value="Chromosome"/>
</dbReference>
<reference evidence="9 10" key="1">
    <citation type="submission" date="2020-04" db="EMBL/GenBank/DDBJ databases">
        <title>Usitatibacter rugosus gen. nov., sp. nov. and Usitatibacter palustris sp. nov., novel members of Usitatibacteraceae fam. nov. within the order Nitrosomonadales isolated from soil.</title>
        <authorList>
            <person name="Huber K.J."/>
            <person name="Neumann-Schaal M."/>
            <person name="Geppert A."/>
            <person name="Luckner M."/>
            <person name="Wanner G."/>
            <person name="Overmann J."/>
        </authorList>
    </citation>
    <scope>NUCLEOTIDE SEQUENCE [LARGE SCALE GENOMIC DNA]</scope>
    <source>
        <strain evidence="9 10">Swamp67</strain>
    </source>
</reference>